<feature type="non-terminal residue" evidence="2">
    <location>
        <position position="144"/>
    </location>
</feature>
<feature type="region of interest" description="Disordered" evidence="1">
    <location>
        <begin position="51"/>
        <end position="93"/>
    </location>
</feature>
<reference evidence="2" key="1">
    <citation type="submission" date="2014-12" db="EMBL/GenBank/DDBJ databases">
        <title>Insight into the proteome of Arion vulgaris.</title>
        <authorList>
            <person name="Aradska J."/>
            <person name="Bulat T."/>
            <person name="Smidak R."/>
            <person name="Sarate P."/>
            <person name="Gangsoo J."/>
            <person name="Sialana F."/>
            <person name="Bilban M."/>
            <person name="Lubec G."/>
        </authorList>
    </citation>
    <scope>NUCLEOTIDE SEQUENCE</scope>
    <source>
        <tissue evidence="2">Skin</tissue>
    </source>
</reference>
<dbReference type="AlphaFoldDB" id="A0A0B6YW61"/>
<evidence type="ECO:0000256" key="1">
    <source>
        <dbReference type="SAM" id="MobiDB-lite"/>
    </source>
</evidence>
<feature type="non-terminal residue" evidence="2">
    <location>
        <position position="1"/>
    </location>
</feature>
<dbReference type="EMBL" id="HACG01013517">
    <property type="protein sequence ID" value="CEK60382.1"/>
    <property type="molecule type" value="Transcribed_RNA"/>
</dbReference>
<gene>
    <name evidence="2" type="primary">ORF39229</name>
</gene>
<feature type="compositionally biased region" description="Polar residues" evidence="1">
    <location>
        <begin position="71"/>
        <end position="84"/>
    </location>
</feature>
<name>A0A0B6YW61_9EUPU</name>
<feature type="compositionally biased region" description="Gly residues" evidence="1">
    <location>
        <begin position="134"/>
        <end position="144"/>
    </location>
</feature>
<protein>
    <submittedName>
        <fullName evidence="2">Uncharacterized protein</fullName>
    </submittedName>
</protein>
<feature type="compositionally biased region" description="Low complexity" evidence="1">
    <location>
        <begin position="120"/>
        <end position="133"/>
    </location>
</feature>
<organism evidence="2">
    <name type="scientific">Arion vulgaris</name>
    <dbReference type="NCBI Taxonomy" id="1028688"/>
    <lineage>
        <taxon>Eukaryota</taxon>
        <taxon>Metazoa</taxon>
        <taxon>Spiralia</taxon>
        <taxon>Lophotrochozoa</taxon>
        <taxon>Mollusca</taxon>
        <taxon>Gastropoda</taxon>
        <taxon>Heterobranchia</taxon>
        <taxon>Euthyneura</taxon>
        <taxon>Panpulmonata</taxon>
        <taxon>Eupulmonata</taxon>
        <taxon>Stylommatophora</taxon>
        <taxon>Helicina</taxon>
        <taxon>Arionoidea</taxon>
        <taxon>Arionidae</taxon>
        <taxon>Arion</taxon>
    </lineage>
</organism>
<feature type="region of interest" description="Disordered" evidence="1">
    <location>
        <begin position="105"/>
        <end position="144"/>
    </location>
</feature>
<accession>A0A0B6YW61</accession>
<evidence type="ECO:0000313" key="2">
    <source>
        <dbReference type="EMBL" id="CEK60382.1"/>
    </source>
</evidence>
<proteinExistence type="predicted"/>
<sequence>LSRPALNNSSAVIPESLTYIDALTDEILPELPEGTSEDHIWESLKLVKLQEPPRQQQQAADNWKQFRGYNDNKSIPSLNQSNSAPPTPYYVNGLNTGHVIAQTHYKPSPSIDEGVVPDLSTTSKSFSQSSKFGSIGGGQPLMSN</sequence>